<protein>
    <submittedName>
        <fullName evidence="1">Uncharacterized protein</fullName>
    </submittedName>
</protein>
<dbReference type="Proteomes" id="UP001199424">
    <property type="component" value="Unassembled WGS sequence"/>
</dbReference>
<comment type="caution">
    <text evidence="1">The sequence shown here is derived from an EMBL/GenBank/DDBJ whole genome shotgun (WGS) entry which is preliminary data.</text>
</comment>
<name>A0AAE3DGB1_9FIRM</name>
<reference evidence="1" key="1">
    <citation type="submission" date="2021-10" db="EMBL/GenBank/DDBJ databases">
        <title>Anaerobic single-cell dispensing facilitates the cultivation of human gut bacteria.</title>
        <authorList>
            <person name="Afrizal A."/>
        </authorList>
    </citation>
    <scope>NUCLEOTIDE SEQUENCE</scope>
    <source>
        <strain evidence="1">CLA-AA-H250</strain>
    </source>
</reference>
<dbReference type="RefSeq" id="WP_176820873.1">
    <property type="nucleotide sequence ID" value="NZ_JAJEQC010000002.1"/>
</dbReference>
<evidence type="ECO:0000313" key="2">
    <source>
        <dbReference type="Proteomes" id="UP001199424"/>
    </source>
</evidence>
<evidence type="ECO:0000313" key="1">
    <source>
        <dbReference type="EMBL" id="MCC2136055.1"/>
    </source>
</evidence>
<organism evidence="1 2">
    <name type="scientific">Hominenteromicrobium mulieris</name>
    <dbReference type="NCBI Taxonomy" id="2885357"/>
    <lineage>
        <taxon>Bacteria</taxon>
        <taxon>Bacillati</taxon>
        <taxon>Bacillota</taxon>
        <taxon>Clostridia</taxon>
        <taxon>Eubacteriales</taxon>
        <taxon>Oscillospiraceae</taxon>
        <taxon>Hominenteromicrobium</taxon>
    </lineage>
</organism>
<gene>
    <name evidence="1" type="ORF">LKD31_03380</name>
</gene>
<dbReference type="AlphaFoldDB" id="A0AAE3DGB1"/>
<accession>A0AAE3DGB1</accession>
<sequence length="73" mass="7827">MSEQELMLRVAAKHGVDGETVREEIGKALRTAKNSSNAAARAFWSAIPEDASDKEIVQCIAALLLGSAVEEQN</sequence>
<dbReference type="EMBL" id="JAJEQC010000002">
    <property type="protein sequence ID" value="MCC2136055.1"/>
    <property type="molecule type" value="Genomic_DNA"/>
</dbReference>
<proteinExistence type="predicted"/>
<keyword evidence="2" id="KW-1185">Reference proteome</keyword>